<reference evidence="1 2" key="1">
    <citation type="submission" date="2021-06" db="EMBL/GenBank/DDBJ databases">
        <title>Caerostris extrusa draft genome.</title>
        <authorList>
            <person name="Kono N."/>
            <person name="Arakawa K."/>
        </authorList>
    </citation>
    <scope>NUCLEOTIDE SEQUENCE [LARGE SCALE GENOMIC DNA]</scope>
</reference>
<keyword evidence="2" id="KW-1185">Reference proteome</keyword>
<organism evidence="1 2">
    <name type="scientific">Caerostris extrusa</name>
    <name type="common">Bark spider</name>
    <name type="synonym">Caerostris bankana</name>
    <dbReference type="NCBI Taxonomy" id="172846"/>
    <lineage>
        <taxon>Eukaryota</taxon>
        <taxon>Metazoa</taxon>
        <taxon>Ecdysozoa</taxon>
        <taxon>Arthropoda</taxon>
        <taxon>Chelicerata</taxon>
        <taxon>Arachnida</taxon>
        <taxon>Araneae</taxon>
        <taxon>Araneomorphae</taxon>
        <taxon>Entelegynae</taxon>
        <taxon>Araneoidea</taxon>
        <taxon>Araneidae</taxon>
        <taxon>Caerostris</taxon>
    </lineage>
</organism>
<sequence>MFRHYCLVMNLVQDQSQRFGDRDDLRNLLTTDCAFLLMSAVLKRNFYSRSSTQIAASRSSSDVNPRPQWKQVEEKYVTNCKRDIVPT</sequence>
<name>A0AAV4MNG8_CAEEX</name>
<protein>
    <submittedName>
        <fullName evidence="1">Uncharacterized protein</fullName>
    </submittedName>
</protein>
<proteinExistence type="predicted"/>
<dbReference type="EMBL" id="BPLR01019946">
    <property type="protein sequence ID" value="GIX73385.1"/>
    <property type="molecule type" value="Genomic_DNA"/>
</dbReference>
<dbReference type="Proteomes" id="UP001054945">
    <property type="component" value="Unassembled WGS sequence"/>
</dbReference>
<gene>
    <name evidence="1" type="ORF">CEXT_661811</name>
</gene>
<dbReference type="AlphaFoldDB" id="A0AAV4MNG8"/>
<evidence type="ECO:0000313" key="2">
    <source>
        <dbReference type="Proteomes" id="UP001054945"/>
    </source>
</evidence>
<comment type="caution">
    <text evidence="1">The sequence shown here is derived from an EMBL/GenBank/DDBJ whole genome shotgun (WGS) entry which is preliminary data.</text>
</comment>
<accession>A0AAV4MNG8</accession>
<evidence type="ECO:0000313" key="1">
    <source>
        <dbReference type="EMBL" id="GIX73385.1"/>
    </source>
</evidence>